<dbReference type="AlphaFoldDB" id="A0A0F7SSU4"/>
<evidence type="ECO:0000256" key="5">
    <source>
        <dbReference type="ARBA" id="ARBA00022679"/>
    </source>
</evidence>
<evidence type="ECO:0000313" key="12">
    <source>
        <dbReference type="EMBL" id="CED83709.1"/>
    </source>
</evidence>
<comment type="similarity">
    <text evidence="1 9">Belongs to the protein prenyltransferase subunit beta family.</text>
</comment>
<dbReference type="EC" id="2.5.1.58" evidence="2 9"/>
<dbReference type="GO" id="GO:0097354">
    <property type="term" value="P:prenylation"/>
    <property type="evidence" value="ECO:0007669"/>
    <property type="project" value="UniProtKB-UniRule"/>
</dbReference>
<dbReference type="GO" id="GO:0008270">
    <property type="term" value="F:zinc ion binding"/>
    <property type="evidence" value="ECO:0007669"/>
    <property type="project" value="UniProtKB-UniRule"/>
</dbReference>
<feature type="region of interest" description="Disordered" evidence="10">
    <location>
        <begin position="396"/>
        <end position="448"/>
    </location>
</feature>
<evidence type="ECO:0000256" key="6">
    <source>
        <dbReference type="ARBA" id="ARBA00022723"/>
    </source>
</evidence>
<dbReference type="InterPro" id="IPR001330">
    <property type="entry name" value="Prenyltrans"/>
</dbReference>
<evidence type="ECO:0000256" key="1">
    <source>
        <dbReference type="ARBA" id="ARBA00010497"/>
    </source>
</evidence>
<evidence type="ECO:0000256" key="9">
    <source>
        <dbReference type="RuleBase" id="RU365056"/>
    </source>
</evidence>
<name>A0A0F7SSU4_PHARH</name>
<organism evidence="12">
    <name type="scientific">Phaffia rhodozyma</name>
    <name type="common">Yeast</name>
    <name type="synonym">Xanthophyllomyces dendrorhous</name>
    <dbReference type="NCBI Taxonomy" id="264483"/>
    <lineage>
        <taxon>Eukaryota</taxon>
        <taxon>Fungi</taxon>
        <taxon>Dikarya</taxon>
        <taxon>Basidiomycota</taxon>
        <taxon>Agaricomycotina</taxon>
        <taxon>Tremellomycetes</taxon>
        <taxon>Cystofilobasidiales</taxon>
        <taxon>Mrakiaceae</taxon>
        <taxon>Phaffia</taxon>
    </lineage>
</organism>
<evidence type="ECO:0000256" key="7">
    <source>
        <dbReference type="ARBA" id="ARBA00022737"/>
    </source>
</evidence>
<dbReference type="InterPro" id="IPR026872">
    <property type="entry name" value="FTB"/>
</dbReference>
<dbReference type="Gene3D" id="1.50.10.20">
    <property type="match status" value="1"/>
</dbReference>
<dbReference type="GO" id="GO:0005965">
    <property type="term" value="C:protein farnesyltransferase complex"/>
    <property type="evidence" value="ECO:0007669"/>
    <property type="project" value="UniProtKB-UniRule"/>
</dbReference>
<comment type="subunit">
    <text evidence="9">Heterodimer of an alpha and a beta subunit.</text>
</comment>
<dbReference type="InterPro" id="IPR008930">
    <property type="entry name" value="Terpenoid_cyclase/PrenylTrfase"/>
</dbReference>
<comment type="catalytic activity">
    <reaction evidence="9">
        <text>L-cysteinyl-[protein] + (2E,6E)-farnesyl diphosphate = S-(2E,6E)-farnesyl-L-cysteinyl-[protein] + diphosphate</text>
        <dbReference type="Rhea" id="RHEA:13345"/>
        <dbReference type="Rhea" id="RHEA-COMP:10131"/>
        <dbReference type="Rhea" id="RHEA-COMP:11535"/>
        <dbReference type="ChEBI" id="CHEBI:29950"/>
        <dbReference type="ChEBI" id="CHEBI:33019"/>
        <dbReference type="ChEBI" id="CHEBI:86019"/>
        <dbReference type="ChEBI" id="CHEBI:175763"/>
    </reaction>
</comment>
<dbReference type="PANTHER" id="PTHR11774:SF6">
    <property type="entry name" value="PROTEIN FARNESYLTRANSFERASE SUBUNIT BETA"/>
    <property type="match status" value="1"/>
</dbReference>
<evidence type="ECO:0000259" key="11">
    <source>
        <dbReference type="Pfam" id="PF00432"/>
    </source>
</evidence>
<comment type="function">
    <text evidence="9">Catalyzes the transfer of a farnesyl moiety from farnesyl diphosphate to a cysteine at the fourth position from the C-terminus of several proteins. The beta subunit is responsible for peptide-binding.</text>
</comment>
<comment type="cofactor">
    <cofactor evidence="9">
        <name>Zn(2+)</name>
        <dbReference type="ChEBI" id="CHEBI:29105"/>
    </cofactor>
    <text evidence="9">Binds 1 zinc ion per subunit.</text>
</comment>
<evidence type="ECO:0000256" key="4">
    <source>
        <dbReference type="ARBA" id="ARBA00022602"/>
    </source>
</evidence>
<dbReference type="GO" id="GO:0004660">
    <property type="term" value="F:protein farnesyltransferase activity"/>
    <property type="evidence" value="ECO:0007669"/>
    <property type="project" value="UniProtKB-UniRule"/>
</dbReference>
<feature type="compositionally biased region" description="Basic and acidic residues" evidence="10">
    <location>
        <begin position="435"/>
        <end position="448"/>
    </location>
</feature>
<dbReference type="SUPFAM" id="SSF48239">
    <property type="entry name" value="Terpenoid cyclases/Protein prenyltransferases"/>
    <property type="match status" value="1"/>
</dbReference>
<dbReference type="PANTHER" id="PTHR11774">
    <property type="entry name" value="GERANYLGERANYL TRANSFERASE TYPE BETA SUBUNIT"/>
    <property type="match status" value="1"/>
</dbReference>
<keyword evidence="6 9" id="KW-0479">Metal-binding</keyword>
<sequence>MSALTSNPVSFQTDGVQTETSDVQLNTEAFLSTLIDLHKSTLGFDGSPPPLAKQNHVQFLARNLFGLPAAYVSLDASRPWMVYWILHSFDILGIALDEVTRERGVNTILACQHPSGGFGGNISQAPHLLPTYASVCSLAILGKGWDQIDRQAIYNFFMRMKRPNGGFTVCDGGEVDVRGVYCLLVTATLLDLLTPELVHNTGQFIASCQTFEGGFSASPSSISSCFTSKFLPPGLGSVQDSIFSTPLGEAHGGYTSCALLSLHLLRSVQPNLDLGVDLDALLRWSVMMQASAADGGGFKGRSNKLVDGCYGWWVGGSFAVLEQELAVGAGRDLSSLDQIELFDRRALQEYILLLAQHSKGGLADKPPKKADFYHTANNLSGLSAAQHKLVLSPSRMEDLERSWRPSVQSSTSRPSSSSTETPVTTTTTTTTTTIGKDKEAEREEAEERRKRVFVRTLGWKESDSGFFALGGDQNRVNTTHPSINILLLRVEPFMRHFYNQPLDVSV</sequence>
<keyword evidence="8 9" id="KW-0862">Zinc</keyword>
<evidence type="ECO:0000256" key="8">
    <source>
        <dbReference type="ARBA" id="ARBA00022833"/>
    </source>
</evidence>
<evidence type="ECO:0000256" key="10">
    <source>
        <dbReference type="SAM" id="MobiDB-lite"/>
    </source>
</evidence>
<dbReference type="Pfam" id="PF00432">
    <property type="entry name" value="Prenyltrans"/>
    <property type="match status" value="1"/>
</dbReference>
<keyword evidence="5 9" id="KW-0808">Transferase</keyword>
<protein>
    <recommendedName>
        <fullName evidence="3 9">Protein farnesyltransferase subunit beta</fullName>
        <shortName evidence="9">FTase-beta</shortName>
        <ecNumber evidence="2 9">2.5.1.58</ecNumber>
    </recommendedName>
</protein>
<dbReference type="EMBL" id="LN483157">
    <property type="protein sequence ID" value="CED83709.1"/>
    <property type="molecule type" value="Genomic_DNA"/>
</dbReference>
<feature type="compositionally biased region" description="Low complexity" evidence="10">
    <location>
        <begin position="409"/>
        <end position="433"/>
    </location>
</feature>
<dbReference type="InterPro" id="IPR045089">
    <property type="entry name" value="PGGT1B-like"/>
</dbReference>
<proteinExistence type="inferred from homology"/>
<keyword evidence="4 9" id="KW-0637">Prenyltransferase</keyword>
<feature type="domain" description="Prenyltransferase alpha-alpha toroid" evidence="11">
    <location>
        <begin position="51"/>
        <end position="421"/>
    </location>
</feature>
<keyword evidence="7" id="KW-0677">Repeat</keyword>
<reference evidence="12" key="1">
    <citation type="submission" date="2014-08" db="EMBL/GenBank/DDBJ databases">
        <authorList>
            <person name="Sharma Rahul"/>
            <person name="Thines Marco"/>
        </authorList>
    </citation>
    <scope>NUCLEOTIDE SEQUENCE</scope>
</reference>
<dbReference type="CDD" id="cd02893">
    <property type="entry name" value="FTase"/>
    <property type="match status" value="1"/>
</dbReference>
<evidence type="ECO:0000256" key="2">
    <source>
        <dbReference type="ARBA" id="ARBA00012702"/>
    </source>
</evidence>
<evidence type="ECO:0000256" key="3">
    <source>
        <dbReference type="ARBA" id="ARBA00015798"/>
    </source>
</evidence>
<accession>A0A0F7SSU4</accession>